<dbReference type="EMBL" id="UINC01005064">
    <property type="protein sequence ID" value="SVA18821.1"/>
    <property type="molecule type" value="Genomic_DNA"/>
</dbReference>
<reference evidence="1" key="1">
    <citation type="submission" date="2018-05" db="EMBL/GenBank/DDBJ databases">
        <authorList>
            <person name="Lanie J.A."/>
            <person name="Ng W.-L."/>
            <person name="Kazmierczak K.M."/>
            <person name="Andrzejewski T.M."/>
            <person name="Davidsen T.M."/>
            <person name="Wayne K.J."/>
            <person name="Tettelin H."/>
            <person name="Glass J.I."/>
            <person name="Rusch D."/>
            <person name="Podicherti R."/>
            <person name="Tsui H.-C.T."/>
            <person name="Winkler M.E."/>
        </authorList>
    </citation>
    <scope>NUCLEOTIDE SEQUENCE</scope>
</reference>
<proteinExistence type="predicted"/>
<evidence type="ECO:0000313" key="1">
    <source>
        <dbReference type="EMBL" id="SVA18821.1"/>
    </source>
</evidence>
<accession>A0A381TTL3</accession>
<feature type="non-terminal residue" evidence="1">
    <location>
        <position position="103"/>
    </location>
</feature>
<dbReference type="AlphaFoldDB" id="A0A381TTL3"/>
<sequence>MSLRKTAKIIGVSAPYLSQMNNGKRPWNEEIRARYDALSANTSQNRESLAFSFPSMNSADNTAYAGTKNLYNGDSPLFGAVAHLGERFNGIEEVGSSILPSST</sequence>
<name>A0A381TTL3_9ZZZZ</name>
<protein>
    <submittedName>
        <fullName evidence="1">Uncharacterized protein</fullName>
    </submittedName>
</protein>
<gene>
    <name evidence="1" type="ORF">METZ01_LOCUS71675</name>
</gene>
<organism evidence="1">
    <name type="scientific">marine metagenome</name>
    <dbReference type="NCBI Taxonomy" id="408172"/>
    <lineage>
        <taxon>unclassified sequences</taxon>
        <taxon>metagenomes</taxon>
        <taxon>ecological metagenomes</taxon>
    </lineage>
</organism>